<protein>
    <submittedName>
        <fullName evidence="1">Uncharacterized protein</fullName>
    </submittedName>
</protein>
<dbReference type="Proteomes" id="UP000013307">
    <property type="component" value="Chromosome"/>
</dbReference>
<organism evidence="1 2">
    <name type="scientific">Archaeoglobus sulfaticallidus PM70-1</name>
    <dbReference type="NCBI Taxonomy" id="387631"/>
    <lineage>
        <taxon>Archaea</taxon>
        <taxon>Methanobacteriati</taxon>
        <taxon>Methanobacteriota</taxon>
        <taxon>Archaeoglobi</taxon>
        <taxon>Archaeoglobales</taxon>
        <taxon>Archaeoglobaceae</taxon>
        <taxon>Archaeoglobus</taxon>
    </lineage>
</organism>
<evidence type="ECO:0000313" key="2">
    <source>
        <dbReference type="Proteomes" id="UP000013307"/>
    </source>
</evidence>
<dbReference type="EMBL" id="CP005290">
    <property type="protein sequence ID" value="AGK61501.1"/>
    <property type="molecule type" value="Genomic_DNA"/>
</dbReference>
<name>N0BLU1_9EURY</name>
<dbReference type="AlphaFoldDB" id="N0BLU1"/>
<evidence type="ECO:0000313" key="1">
    <source>
        <dbReference type="EMBL" id="AGK61501.1"/>
    </source>
</evidence>
<keyword evidence="2" id="KW-1185">Reference proteome</keyword>
<dbReference type="STRING" id="387631.Asulf_01518"/>
<proteinExistence type="predicted"/>
<gene>
    <name evidence="1" type="ORF">Asulf_01518</name>
</gene>
<dbReference type="HOGENOM" id="CLU_2550059_0_0_2"/>
<dbReference type="KEGG" id="ast:Asulf_01518"/>
<reference evidence="1 2" key="1">
    <citation type="journal article" date="2013" name="Genome Announc.">
        <title>Complete Genome Sequence of the Thermophilic and Facultatively Chemolithoautotrophic Sulfate Reducer Archaeoglobus sulfaticallidus Strain PM70-1T.</title>
        <authorList>
            <person name="Stokke R."/>
            <person name="Hocking W.P."/>
            <person name="Steinsbu B.O."/>
            <person name="Steen I.H."/>
        </authorList>
    </citation>
    <scope>NUCLEOTIDE SEQUENCE [LARGE SCALE GENOMIC DNA]</scope>
    <source>
        <strain evidence="1">PM70-1</strain>
    </source>
</reference>
<accession>N0BLU1</accession>
<sequence>MSVFRQLKVIKLLKDICEEKFHEDVVVEQYGFSIVISPRNVSEIKDVVRELAKKERFVIEWERREREPERMELERELEYEGP</sequence>